<sequence>MARGRSSAALPKHAQISEMLIRDIAAGRLADGARLPPEREMAEQLGIAVGTLRKALEALATKGLLDRVQGSGNYVRARDGVASIYSMLRLELKAGGGLPTAELLGVQRLAKPADAPAFGPSPEGWRFRRLRFLGGVPAAMEEIWLDGAQAAHVAAQDVLESLYLFYRERLGLVILSAEDRVGFAPVPAWRDPRFPPEVGDTAGYVERIARDKAGTPVEFSRTWFDAETVTYINRIGRG</sequence>
<keyword evidence="1" id="KW-0805">Transcription regulation</keyword>
<proteinExistence type="predicted"/>
<dbReference type="InterPro" id="IPR028978">
    <property type="entry name" value="Chorismate_lyase_/UTRA_dom_sf"/>
</dbReference>
<dbReference type="Proteomes" id="UP000030960">
    <property type="component" value="Unassembled WGS sequence"/>
</dbReference>
<keyword evidence="3" id="KW-0804">Transcription</keyword>
<keyword evidence="2" id="KW-0238">DNA-binding</keyword>
<dbReference type="PANTHER" id="PTHR44846">
    <property type="entry name" value="MANNOSYL-D-GLYCERATE TRANSPORT/METABOLISM SYSTEM REPRESSOR MNGR-RELATED"/>
    <property type="match status" value="1"/>
</dbReference>
<protein>
    <submittedName>
        <fullName evidence="5">Putative regulatory DNA binding protein</fullName>
    </submittedName>
</protein>
<dbReference type="STRING" id="561184.SAMN05216376_107100"/>
<dbReference type="InterPro" id="IPR036390">
    <property type="entry name" value="WH_DNA-bd_sf"/>
</dbReference>
<dbReference type="Pfam" id="PF07702">
    <property type="entry name" value="UTRA"/>
    <property type="match status" value="1"/>
</dbReference>
<evidence type="ECO:0000313" key="5">
    <source>
        <dbReference type="EMBL" id="KHQ54814.1"/>
    </source>
</evidence>
<comment type="caution">
    <text evidence="5">The sequence shown here is derived from an EMBL/GenBank/DDBJ whole genome shotgun (WGS) entry which is preliminary data.</text>
</comment>
<dbReference type="SUPFAM" id="SSF64288">
    <property type="entry name" value="Chorismate lyase-like"/>
    <property type="match status" value="1"/>
</dbReference>
<dbReference type="EMBL" id="JSUQ01000002">
    <property type="protein sequence ID" value="KHQ54814.1"/>
    <property type="molecule type" value="Genomic_DNA"/>
</dbReference>
<dbReference type="RefSeq" id="WP_043137241.1">
    <property type="nucleotide sequence ID" value="NZ_JSUQ01000002.1"/>
</dbReference>
<dbReference type="SMART" id="SM00345">
    <property type="entry name" value="HTH_GNTR"/>
    <property type="match status" value="1"/>
</dbReference>
<dbReference type="GO" id="GO:0003700">
    <property type="term" value="F:DNA-binding transcription factor activity"/>
    <property type="evidence" value="ECO:0007669"/>
    <property type="project" value="InterPro"/>
</dbReference>
<dbReference type="InterPro" id="IPR000524">
    <property type="entry name" value="Tscrpt_reg_HTH_GntR"/>
</dbReference>
<dbReference type="Gene3D" id="3.40.1410.10">
    <property type="entry name" value="Chorismate lyase-like"/>
    <property type="match status" value="1"/>
</dbReference>
<organism evidence="5 6">
    <name type="scientific">Mameliella alba</name>
    <dbReference type="NCBI Taxonomy" id="561184"/>
    <lineage>
        <taxon>Bacteria</taxon>
        <taxon>Pseudomonadati</taxon>
        <taxon>Pseudomonadota</taxon>
        <taxon>Alphaproteobacteria</taxon>
        <taxon>Rhodobacterales</taxon>
        <taxon>Roseobacteraceae</taxon>
        <taxon>Mameliella</taxon>
    </lineage>
</organism>
<dbReference type="SUPFAM" id="SSF46785">
    <property type="entry name" value="Winged helix' DNA-binding domain"/>
    <property type="match status" value="1"/>
</dbReference>
<dbReference type="SMART" id="SM00866">
    <property type="entry name" value="UTRA"/>
    <property type="match status" value="1"/>
</dbReference>
<evidence type="ECO:0000256" key="1">
    <source>
        <dbReference type="ARBA" id="ARBA00023015"/>
    </source>
</evidence>
<feature type="domain" description="HTH gntR-type" evidence="4">
    <location>
        <begin position="10"/>
        <end position="78"/>
    </location>
</feature>
<evidence type="ECO:0000256" key="3">
    <source>
        <dbReference type="ARBA" id="ARBA00023163"/>
    </source>
</evidence>
<dbReference type="AlphaFoldDB" id="A0A0B3SWK4"/>
<dbReference type="PROSITE" id="PS50949">
    <property type="entry name" value="HTH_GNTR"/>
    <property type="match status" value="1"/>
</dbReference>
<reference evidence="5 6" key="1">
    <citation type="submission" date="2014-10" db="EMBL/GenBank/DDBJ databases">
        <title>Genome sequence of Ponticoccus sp. strain UMTAT08 isolated from clonal culture of toxic dinoflagellate Alexandrium tamiyavanichii.</title>
        <authorList>
            <person name="Gan H.Y."/>
            <person name="Muhd D.-D."/>
            <person name="Mohd Noor M.E."/>
            <person name="Yeong Y.S."/>
            <person name="Usup G."/>
        </authorList>
    </citation>
    <scope>NUCLEOTIDE SEQUENCE [LARGE SCALE GENOMIC DNA]</scope>
    <source>
        <strain evidence="5 6">UMTAT08</strain>
    </source>
</reference>
<evidence type="ECO:0000256" key="2">
    <source>
        <dbReference type="ARBA" id="ARBA00023125"/>
    </source>
</evidence>
<evidence type="ECO:0000313" key="6">
    <source>
        <dbReference type="Proteomes" id="UP000030960"/>
    </source>
</evidence>
<dbReference type="InterPro" id="IPR036388">
    <property type="entry name" value="WH-like_DNA-bd_sf"/>
</dbReference>
<dbReference type="PATRIC" id="fig|1515334.3.peg.657"/>
<dbReference type="GO" id="GO:0003677">
    <property type="term" value="F:DNA binding"/>
    <property type="evidence" value="ECO:0007669"/>
    <property type="project" value="UniProtKB-KW"/>
</dbReference>
<dbReference type="CDD" id="cd07377">
    <property type="entry name" value="WHTH_GntR"/>
    <property type="match status" value="1"/>
</dbReference>
<gene>
    <name evidence="5" type="ORF">OA50_00649</name>
</gene>
<dbReference type="GO" id="GO:0045892">
    <property type="term" value="P:negative regulation of DNA-templated transcription"/>
    <property type="evidence" value="ECO:0007669"/>
    <property type="project" value="TreeGrafter"/>
</dbReference>
<dbReference type="InterPro" id="IPR050679">
    <property type="entry name" value="Bact_HTH_transcr_reg"/>
</dbReference>
<dbReference type="PANTHER" id="PTHR44846:SF1">
    <property type="entry name" value="MANNOSYL-D-GLYCERATE TRANSPORT_METABOLISM SYSTEM REPRESSOR MNGR-RELATED"/>
    <property type="match status" value="1"/>
</dbReference>
<name>A0A0B3SWK4_9RHOB</name>
<keyword evidence="6" id="KW-1185">Reference proteome</keyword>
<dbReference type="Gene3D" id="1.10.10.10">
    <property type="entry name" value="Winged helix-like DNA-binding domain superfamily/Winged helix DNA-binding domain"/>
    <property type="match status" value="1"/>
</dbReference>
<dbReference type="InterPro" id="IPR011663">
    <property type="entry name" value="UTRA"/>
</dbReference>
<accession>A0A0B3SWK4</accession>
<dbReference type="PRINTS" id="PR00035">
    <property type="entry name" value="HTHGNTR"/>
</dbReference>
<evidence type="ECO:0000259" key="4">
    <source>
        <dbReference type="PROSITE" id="PS50949"/>
    </source>
</evidence>
<dbReference type="Pfam" id="PF00392">
    <property type="entry name" value="GntR"/>
    <property type="match status" value="1"/>
</dbReference>